<reference evidence="2" key="1">
    <citation type="journal article" date="2019" name="Int. J. Syst. Evol. Microbiol.">
        <title>The Global Catalogue of Microorganisms (GCM) 10K type strain sequencing project: providing services to taxonomists for standard genome sequencing and annotation.</title>
        <authorList>
            <consortium name="The Broad Institute Genomics Platform"/>
            <consortium name="The Broad Institute Genome Sequencing Center for Infectious Disease"/>
            <person name="Wu L."/>
            <person name="Ma J."/>
        </authorList>
    </citation>
    <scope>NUCLEOTIDE SEQUENCE [LARGE SCALE GENOMIC DNA]</scope>
    <source>
        <strain evidence="2">CGMCC 4.7329</strain>
    </source>
</reference>
<gene>
    <name evidence="1" type="ORF">GCM10011610_47430</name>
</gene>
<keyword evidence="2" id="KW-1185">Reference proteome</keyword>
<dbReference type="EMBL" id="BMNE01000005">
    <property type="protein sequence ID" value="GGN89286.1"/>
    <property type="molecule type" value="Genomic_DNA"/>
</dbReference>
<dbReference type="Proteomes" id="UP000658127">
    <property type="component" value="Unassembled WGS sequence"/>
</dbReference>
<sequence length="239" mass="26555">MPRRALRRLPELAGCALRWVTGPGLPEPRLIALSPGESVKRAGPRRRTLRRRESRLRGSTLRLAVPLRSALRGTETGWRSVWLAESGVMRLARWRDLRLTGGRNGRSRRRTAESGWRRAGAGLAVPGSRSAWARLAEPRRGSAWSERGLAESGWRRAWARLCETRSWSPVPRRRLTEPGWRTGPAESRWSDSRATVAGLWDVRPAHRPLVAGVGPDQAGLRCATACFADIGASRIGGVW</sequence>
<evidence type="ECO:0000313" key="1">
    <source>
        <dbReference type="EMBL" id="GGN89286.1"/>
    </source>
</evidence>
<proteinExistence type="predicted"/>
<protein>
    <submittedName>
        <fullName evidence="1">Uncharacterized protein</fullName>
    </submittedName>
</protein>
<organism evidence="1 2">
    <name type="scientific">Nocardia rhizosphaerihabitans</name>
    <dbReference type="NCBI Taxonomy" id="1691570"/>
    <lineage>
        <taxon>Bacteria</taxon>
        <taxon>Bacillati</taxon>
        <taxon>Actinomycetota</taxon>
        <taxon>Actinomycetes</taxon>
        <taxon>Mycobacteriales</taxon>
        <taxon>Nocardiaceae</taxon>
        <taxon>Nocardia</taxon>
    </lineage>
</organism>
<name>A0ABQ2KQ39_9NOCA</name>
<comment type="caution">
    <text evidence="1">The sequence shown here is derived from an EMBL/GenBank/DDBJ whole genome shotgun (WGS) entry which is preliminary data.</text>
</comment>
<evidence type="ECO:0000313" key="2">
    <source>
        <dbReference type="Proteomes" id="UP000658127"/>
    </source>
</evidence>
<accession>A0ABQ2KQ39</accession>